<dbReference type="HOGENOM" id="CLU_1489315_0_0_1"/>
<dbReference type="Proteomes" id="UP000001072">
    <property type="component" value="Unassembled WGS sequence"/>
</dbReference>
<keyword evidence="2" id="KW-1185">Reference proteome</keyword>
<reference evidence="2" key="1">
    <citation type="journal article" date="2011" name="Proc. Natl. Acad. Sci. U.S.A.">
        <title>Obligate biotrophy features unraveled by the genomic analysis of rust fungi.</title>
        <authorList>
            <person name="Duplessis S."/>
            <person name="Cuomo C.A."/>
            <person name="Lin Y.-C."/>
            <person name="Aerts A."/>
            <person name="Tisserant E."/>
            <person name="Veneault-Fourrey C."/>
            <person name="Joly D.L."/>
            <person name="Hacquard S."/>
            <person name="Amselem J."/>
            <person name="Cantarel B.L."/>
            <person name="Chiu R."/>
            <person name="Coutinho P.M."/>
            <person name="Feau N."/>
            <person name="Field M."/>
            <person name="Frey P."/>
            <person name="Gelhaye E."/>
            <person name="Goldberg J."/>
            <person name="Grabherr M.G."/>
            <person name="Kodira C.D."/>
            <person name="Kohler A."/>
            <person name="Kuees U."/>
            <person name="Lindquist E.A."/>
            <person name="Lucas S.M."/>
            <person name="Mago R."/>
            <person name="Mauceli E."/>
            <person name="Morin E."/>
            <person name="Murat C."/>
            <person name="Pangilinan J.L."/>
            <person name="Park R."/>
            <person name="Pearson M."/>
            <person name="Quesneville H."/>
            <person name="Rouhier N."/>
            <person name="Sakthikumar S."/>
            <person name="Salamov A.A."/>
            <person name="Schmutz J."/>
            <person name="Selles B."/>
            <person name="Shapiro H."/>
            <person name="Tanguay P."/>
            <person name="Tuskan G.A."/>
            <person name="Henrissat B."/>
            <person name="Van de Peer Y."/>
            <person name="Rouze P."/>
            <person name="Ellis J.G."/>
            <person name="Dodds P.N."/>
            <person name="Schein J.E."/>
            <person name="Zhong S."/>
            <person name="Hamelin R.C."/>
            <person name="Grigoriev I.V."/>
            <person name="Szabo L.J."/>
            <person name="Martin F."/>
        </authorList>
    </citation>
    <scope>NUCLEOTIDE SEQUENCE [LARGE SCALE GENOMIC DNA]</scope>
    <source>
        <strain evidence="2">98AG31 / pathotype 3-4-7</strain>
    </source>
</reference>
<evidence type="ECO:0000313" key="1">
    <source>
        <dbReference type="EMBL" id="EGG12124.1"/>
    </source>
</evidence>
<proteinExistence type="predicted"/>
<protein>
    <submittedName>
        <fullName evidence="1">Uncharacterized protein</fullName>
    </submittedName>
</protein>
<accession>F4R5Z2</accession>
<dbReference type="VEuPathDB" id="FungiDB:MELLADRAFT_102092"/>
<gene>
    <name evidence="1" type="ORF">MELLADRAFT_102092</name>
</gene>
<dbReference type="InParanoid" id="F4R5Z2"/>
<dbReference type="RefSeq" id="XP_007404499.1">
    <property type="nucleotide sequence ID" value="XM_007404437.1"/>
</dbReference>
<dbReference type="GeneID" id="18921564"/>
<dbReference type="EMBL" id="GL883091">
    <property type="protein sequence ID" value="EGG12124.1"/>
    <property type="molecule type" value="Genomic_DNA"/>
</dbReference>
<dbReference type="KEGG" id="mlr:MELLADRAFT_102092"/>
<organism evidence="2">
    <name type="scientific">Melampsora larici-populina (strain 98AG31 / pathotype 3-4-7)</name>
    <name type="common">Poplar leaf rust fungus</name>
    <dbReference type="NCBI Taxonomy" id="747676"/>
    <lineage>
        <taxon>Eukaryota</taxon>
        <taxon>Fungi</taxon>
        <taxon>Dikarya</taxon>
        <taxon>Basidiomycota</taxon>
        <taxon>Pucciniomycotina</taxon>
        <taxon>Pucciniomycetes</taxon>
        <taxon>Pucciniales</taxon>
        <taxon>Melampsoraceae</taxon>
        <taxon>Melampsora</taxon>
    </lineage>
</organism>
<evidence type="ECO:0000313" key="2">
    <source>
        <dbReference type="Proteomes" id="UP000001072"/>
    </source>
</evidence>
<name>F4R5Z2_MELLP</name>
<sequence length="181" mass="21000">MDPAQLPDIDFVPSSEDEFEERVAHVTDAIIREGMSVQEFVSAVRPSTNTAFSFRPQPGQNILISRCNNIIRFIQSQHMTVYDFMVCLLESRELWPHQRSLRGTGTYSCSIIRRIFLGLRNLVHRAGNENHVWRELIQAEKDIQDPHTNILFWWAARARRRPVMHLPDGATQGNYCLVLRI</sequence>
<dbReference type="AlphaFoldDB" id="F4R5Z2"/>